<organism evidence="1 2">
    <name type="scientific">Halosimplex aquaticum</name>
    <dbReference type="NCBI Taxonomy" id="3026162"/>
    <lineage>
        <taxon>Archaea</taxon>
        <taxon>Methanobacteriati</taxon>
        <taxon>Methanobacteriota</taxon>
        <taxon>Stenosarchaea group</taxon>
        <taxon>Halobacteria</taxon>
        <taxon>Halobacteriales</taxon>
        <taxon>Haloarculaceae</taxon>
        <taxon>Halosimplex</taxon>
    </lineage>
</organism>
<dbReference type="Pfam" id="PF26047">
    <property type="entry name" value="DUF8015"/>
    <property type="match status" value="1"/>
</dbReference>
<dbReference type="Proteomes" id="UP001596432">
    <property type="component" value="Unassembled WGS sequence"/>
</dbReference>
<gene>
    <name evidence="1" type="ORF">ACFQMA_11070</name>
</gene>
<evidence type="ECO:0000313" key="1">
    <source>
        <dbReference type="EMBL" id="MFC7140366.1"/>
    </source>
</evidence>
<sequence>MFRRDESDARGMLSVHDAVLALIPAILVAAAAAGAALSWSWGTALAVGSVPASGTIGYALFYNPPAGGNAGER</sequence>
<proteinExistence type="predicted"/>
<reference evidence="1 2" key="1">
    <citation type="journal article" date="2019" name="Int. J. Syst. Evol. Microbiol.">
        <title>The Global Catalogue of Microorganisms (GCM) 10K type strain sequencing project: providing services to taxonomists for standard genome sequencing and annotation.</title>
        <authorList>
            <consortium name="The Broad Institute Genomics Platform"/>
            <consortium name="The Broad Institute Genome Sequencing Center for Infectious Disease"/>
            <person name="Wu L."/>
            <person name="Ma J."/>
        </authorList>
    </citation>
    <scope>NUCLEOTIDE SEQUENCE [LARGE SCALE GENOMIC DNA]</scope>
    <source>
        <strain evidence="1 2">XZYJT29</strain>
    </source>
</reference>
<protein>
    <submittedName>
        <fullName evidence="1">Uncharacterized protein</fullName>
    </submittedName>
</protein>
<dbReference type="AlphaFoldDB" id="A0ABD5Y3V5"/>
<keyword evidence="2" id="KW-1185">Reference proteome</keyword>
<dbReference type="RefSeq" id="WP_274325924.1">
    <property type="nucleotide sequence ID" value="NZ_CP118158.1"/>
</dbReference>
<accession>A0ABD5Y3V5</accession>
<comment type="caution">
    <text evidence="1">The sequence shown here is derived from an EMBL/GenBank/DDBJ whole genome shotgun (WGS) entry which is preliminary data.</text>
</comment>
<dbReference type="InterPro" id="IPR058328">
    <property type="entry name" value="DUF8015"/>
</dbReference>
<evidence type="ECO:0000313" key="2">
    <source>
        <dbReference type="Proteomes" id="UP001596432"/>
    </source>
</evidence>
<name>A0ABD5Y3V5_9EURY</name>
<dbReference type="EMBL" id="JBHTAS010000001">
    <property type="protein sequence ID" value="MFC7140366.1"/>
    <property type="molecule type" value="Genomic_DNA"/>
</dbReference>
<dbReference type="GeneID" id="78820654"/>